<dbReference type="Proteomes" id="UP000774804">
    <property type="component" value="Unassembled WGS sequence"/>
</dbReference>
<comment type="caution">
    <text evidence="2">The sequence shown here is derived from an EMBL/GenBank/DDBJ whole genome shotgun (WGS) entry which is preliminary data.</text>
</comment>
<dbReference type="PROSITE" id="PS50004">
    <property type="entry name" value="C2"/>
    <property type="match status" value="1"/>
</dbReference>
<dbReference type="Gene3D" id="2.60.40.150">
    <property type="entry name" value="C2 domain"/>
    <property type="match status" value="1"/>
</dbReference>
<evidence type="ECO:0000313" key="3">
    <source>
        <dbReference type="Proteomes" id="UP000774804"/>
    </source>
</evidence>
<gene>
    <name evidence="2" type="ORF">PC115_g9302</name>
</gene>
<organism evidence="2 3">
    <name type="scientific">Phytophthora cactorum</name>
    <dbReference type="NCBI Taxonomy" id="29920"/>
    <lineage>
        <taxon>Eukaryota</taxon>
        <taxon>Sar</taxon>
        <taxon>Stramenopiles</taxon>
        <taxon>Oomycota</taxon>
        <taxon>Peronosporomycetes</taxon>
        <taxon>Peronosporales</taxon>
        <taxon>Peronosporaceae</taxon>
        <taxon>Phytophthora</taxon>
    </lineage>
</organism>
<dbReference type="Pfam" id="PF00168">
    <property type="entry name" value="C2"/>
    <property type="match status" value="1"/>
</dbReference>
<dbReference type="InterPro" id="IPR035892">
    <property type="entry name" value="C2_domain_sf"/>
</dbReference>
<proteinExistence type="predicted"/>
<dbReference type="SUPFAM" id="SSF49562">
    <property type="entry name" value="C2 domain (Calcium/lipid-binding domain, CaLB)"/>
    <property type="match status" value="1"/>
</dbReference>
<dbReference type="InterPro" id="IPR000008">
    <property type="entry name" value="C2_dom"/>
</dbReference>
<dbReference type="CDD" id="cd00030">
    <property type="entry name" value="C2"/>
    <property type="match status" value="1"/>
</dbReference>
<evidence type="ECO:0000259" key="1">
    <source>
        <dbReference type="PROSITE" id="PS50004"/>
    </source>
</evidence>
<sequence length="412" mass="46170">MQRRSSLLQAGKLARGKAGAYVYRTRLMLIGRIRMPVSFLPPGADGALVDVDLEIVSAKGITAGDYLGLGAALKGSLSSSDAYVTIEIDGKLVAWTRPIFDTLEPEWNEKFFFKNVQQNSTFKLTLFDKDIDADDELGAAQFNTIHTIYDTETTFDLPITLQENKAGTINVKVNCHKVDADEFAVVQEVGPVRHSVHSSFTAGLLTMLTSKDDRLESLAYRVQLHNIPQFLPTDNEWNKNYPTIQRIFSLDYPESPVLRQAIMTQHAVIYQHGEERTKYGSIASPDDFFELVHNGRRSDKPVLFTYAITSKGWYFSETGAAFFKDMLSKHMLHSGAAFSVKYAGEFHIEQTNDDTLKLVIDNNSGTYAPPQEQLPQLQALMESNFPGIICEALDRDDEALIEARKQILAAWE</sequence>
<feature type="domain" description="C2" evidence="1">
    <location>
        <begin position="29"/>
        <end position="159"/>
    </location>
</feature>
<dbReference type="PANTHER" id="PTHR47800:SF5">
    <property type="entry name" value="FER-1-LIKE PROTEIN 6"/>
    <property type="match status" value="1"/>
</dbReference>
<accession>A0A8T1CHZ5</accession>
<dbReference type="EMBL" id="RCMI01000253">
    <property type="protein sequence ID" value="KAG2922288.1"/>
    <property type="molecule type" value="Genomic_DNA"/>
</dbReference>
<dbReference type="GO" id="GO:0010628">
    <property type="term" value="P:positive regulation of gene expression"/>
    <property type="evidence" value="ECO:0007669"/>
    <property type="project" value="TreeGrafter"/>
</dbReference>
<dbReference type="PANTHER" id="PTHR47800">
    <property type="entry name" value="C2 DOMAIN-CONTAINING PROTEIN"/>
    <property type="match status" value="1"/>
</dbReference>
<name>A0A8T1CHZ5_9STRA</name>
<protein>
    <recommendedName>
        <fullName evidence="1">C2 domain-containing protein</fullName>
    </recommendedName>
</protein>
<dbReference type="SMART" id="SM00239">
    <property type="entry name" value="C2"/>
    <property type="match status" value="1"/>
</dbReference>
<reference evidence="2" key="1">
    <citation type="submission" date="2018-10" db="EMBL/GenBank/DDBJ databases">
        <title>Effector identification in a new, highly contiguous assembly of the strawberry crown rot pathogen Phytophthora cactorum.</title>
        <authorList>
            <person name="Armitage A.D."/>
            <person name="Nellist C.F."/>
            <person name="Bates H."/>
            <person name="Vickerstaff R.J."/>
            <person name="Harrison R.J."/>
        </authorList>
    </citation>
    <scope>NUCLEOTIDE SEQUENCE</scope>
    <source>
        <strain evidence="2">4032</strain>
    </source>
</reference>
<dbReference type="VEuPathDB" id="FungiDB:PC110_g7051"/>
<evidence type="ECO:0000313" key="2">
    <source>
        <dbReference type="EMBL" id="KAG2922288.1"/>
    </source>
</evidence>
<dbReference type="AlphaFoldDB" id="A0A8T1CHZ5"/>